<dbReference type="AlphaFoldDB" id="A0A8J8W9M2"/>
<proteinExistence type="predicted"/>
<organism evidence="1 2">
    <name type="scientific">Chionoecetes opilio</name>
    <name type="common">Atlantic snow crab</name>
    <name type="synonym">Cancer opilio</name>
    <dbReference type="NCBI Taxonomy" id="41210"/>
    <lineage>
        <taxon>Eukaryota</taxon>
        <taxon>Metazoa</taxon>
        <taxon>Ecdysozoa</taxon>
        <taxon>Arthropoda</taxon>
        <taxon>Crustacea</taxon>
        <taxon>Multicrustacea</taxon>
        <taxon>Malacostraca</taxon>
        <taxon>Eumalacostraca</taxon>
        <taxon>Eucarida</taxon>
        <taxon>Decapoda</taxon>
        <taxon>Pleocyemata</taxon>
        <taxon>Brachyura</taxon>
        <taxon>Eubrachyura</taxon>
        <taxon>Majoidea</taxon>
        <taxon>Majidae</taxon>
        <taxon>Chionoecetes</taxon>
    </lineage>
</organism>
<dbReference type="OrthoDB" id="411871at2759"/>
<evidence type="ECO:0000313" key="2">
    <source>
        <dbReference type="Proteomes" id="UP000770661"/>
    </source>
</evidence>
<dbReference type="EMBL" id="JACEEZ010026160">
    <property type="protein sequence ID" value="KAG0694362.1"/>
    <property type="molecule type" value="Genomic_DNA"/>
</dbReference>
<dbReference type="Proteomes" id="UP000770661">
    <property type="component" value="Unassembled WGS sequence"/>
</dbReference>
<sequence length="145" mass="15848">MPHVQLASALLYKPAQICLTLNLLHPLLGSPNQSPSFRSGTAKPKATLPTILRHECLAAFTGHFHTWHNPYFTDGSVSEYGAAGAAFVCERHIHSCRITDGVSPFSKLNSLPYNLPSNMKRNLRDGAINIFTDSLSSLEALDHPP</sequence>
<protein>
    <submittedName>
        <fullName evidence="1">Uncharacterized protein</fullName>
    </submittedName>
</protein>
<gene>
    <name evidence="1" type="ORF">GWK47_003167</name>
</gene>
<reference evidence="1" key="1">
    <citation type="submission" date="2020-07" db="EMBL/GenBank/DDBJ databases">
        <title>The High-quality genome of the commercially important snow crab, Chionoecetes opilio.</title>
        <authorList>
            <person name="Jeong J.-H."/>
            <person name="Ryu S."/>
        </authorList>
    </citation>
    <scope>NUCLEOTIDE SEQUENCE</scope>
    <source>
        <strain evidence="1">MADBK_172401_WGS</strain>
        <tissue evidence="1">Digestive gland</tissue>
    </source>
</reference>
<accession>A0A8J8W9M2</accession>
<evidence type="ECO:0000313" key="1">
    <source>
        <dbReference type="EMBL" id="KAG0694362.1"/>
    </source>
</evidence>
<name>A0A8J8W9M2_CHIOP</name>
<keyword evidence="2" id="KW-1185">Reference proteome</keyword>
<comment type="caution">
    <text evidence="1">The sequence shown here is derived from an EMBL/GenBank/DDBJ whole genome shotgun (WGS) entry which is preliminary data.</text>
</comment>